<protein>
    <submittedName>
        <fullName evidence="1">Uncharacterized protein</fullName>
    </submittedName>
</protein>
<gene>
    <name evidence="1" type="ORF">BT67DRAFT_380390</name>
</gene>
<evidence type="ECO:0000313" key="1">
    <source>
        <dbReference type="EMBL" id="KAK4134296.1"/>
    </source>
</evidence>
<comment type="caution">
    <text evidence="1">The sequence shown here is derived from an EMBL/GenBank/DDBJ whole genome shotgun (WGS) entry which is preliminary data.</text>
</comment>
<sequence length="168" mass="17990">MSPSYDSEDAAGTQHIPLPVELESPVQFPPGPYLPEPLVLTPQIVVTPEYSALDEGVATLWAAVQLSAQVCRVNGPDQKDHDTAYGQTTGHRQVFQYGCLYDVSVEILPTAKTAIVEVLDGKACTKYVSLAHVHVPIPNLETTAKKHIISGVSASSACSGPLPARRPY</sequence>
<reference evidence="1" key="2">
    <citation type="submission" date="2023-05" db="EMBL/GenBank/DDBJ databases">
        <authorList>
            <consortium name="Lawrence Berkeley National Laboratory"/>
            <person name="Steindorff A."/>
            <person name="Hensen N."/>
            <person name="Bonometti L."/>
            <person name="Westerberg I."/>
            <person name="Brannstrom I.O."/>
            <person name="Guillou S."/>
            <person name="Cros-Aarteil S."/>
            <person name="Calhoun S."/>
            <person name="Haridas S."/>
            <person name="Kuo A."/>
            <person name="Mondo S."/>
            <person name="Pangilinan J."/>
            <person name="Riley R."/>
            <person name="Labutti K."/>
            <person name="Andreopoulos B."/>
            <person name="Lipzen A."/>
            <person name="Chen C."/>
            <person name="Yanf M."/>
            <person name="Daum C."/>
            <person name="Ng V."/>
            <person name="Clum A."/>
            <person name="Ohm R."/>
            <person name="Martin F."/>
            <person name="Silar P."/>
            <person name="Natvig D."/>
            <person name="Lalanne C."/>
            <person name="Gautier V."/>
            <person name="Ament-Velasquez S.L."/>
            <person name="Kruys A."/>
            <person name="Hutchinson M.I."/>
            <person name="Powell A.J."/>
            <person name="Barry K."/>
            <person name="Miller A.N."/>
            <person name="Grigoriev I.V."/>
            <person name="Debuchy R."/>
            <person name="Gladieux P."/>
            <person name="Thoren M.H."/>
            <person name="Johannesson H."/>
        </authorList>
    </citation>
    <scope>NUCLEOTIDE SEQUENCE</scope>
    <source>
        <strain evidence="1">CBS 123565</strain>
    </source>
</reference>
<dbReference type="Proteomes" id="UP001304895">
    <property type="component" value="Unassembled WGS sequence"/>
</dbReference>
<dbReference type="AlphaFoldDB" id="A0AAN6UM68"/>
<keyword evidence="2" id="KW-1185">Reference proteome</keyword>
<name>A0AAN6UM68_9PEZI</name>
<dbReference type="EMBL" id="MU853409">
    <property type="protein sequence ID" value="KAK4134296.1"/>
    <property type="molecule type" value="Genomic_DNA"/>
</dbReference>
<proteinExistence type="predicted"/>
<accession>A0AAN6UM68</accession>
<reference evidence="1" key="1">
    <citation type="journal article" date="2023" name="Mol. Phylogenet. Evol.">
        <title>Genome-scale phylogeny and comparative genomics of the fungal order Sordariales.</title>
        <authorList>
            <person name="Hensen N."/>
            <person name="Bonometti L."/>
            <person name="Westerberg I."/>
            <person name="Brannstrom I.O."/>
            <person name="Guillou S."/>
            <person name="Cros-Aarteil S."/>
            <person name="Calhoun S."/>
            <person name="Haridas S."/>
            <person name="Kuo A."/>
            <person name="Mondo S."/>
            <person name="Pangilinan J."/>
            <person name="Riley R."/>
            <person name="LaButti K."/>
            <person name="Andreopoulos B."/>
            <person name="Lipzen A."/>
            <person name="Chen C."/>
            <person name="Yan M."/>
            <person name="Daum C."/>
            <person name="Ng V."/>
            <person name="Clum A."/>
            <person name="Steindorff A."/>
            <person name="Ohm R.A."/>
            <person name="Martin F."/>
            <person name="Silar P."/>
            <person name="Natvig D.O."/>
            <person name="Lalanne C."/>
            <person name="Gautier V."/>
            <person name="Ament-Velasquez S.L."/>
            <person name="Kruys A."/>
            <person name="Hutchinson M.I."/>
            <person name="Powell A.J."/>
            <person name="Barry K."/>
            <person name="Miller A.N."/>
            <person name="Grigoriev I.V."/>
            <person name="Debuchy R."/>
            <person name="Gladieux P."/>
            <person name="Hiltunen Thoren M."/>
            <person name="Johannesson H."/>
        </authorList>
    </citation>
    <scope>NUCLEOTIDE SEQUENCE</scope>
    <source>
        <strain evidence="1">CBS 123565</strain>
    </source>
</reference>
<organism evidence="1 2">
    <name type="scientific">Trichocladium antarcticum</name>
    <dbReference type="NCBI Taxonomy" id="1450529"/>
    <lineage>
        <taxon>Eukaryota</taxon>
        <taxon>Fungi</taxon>
        <taxon>Dikarya</taxon>
        <taxon>Ascomycota</taxon>
        <taxon>Pezizomycotina</taxon>
        <taxon>Sordariomycetes</taxon>
        <taxon>Sordariomycetidae</taxon>
        <taxon>Sordariales</taxon>
        <taxon>Chaetomiaceae</taxon>
        <taxon>Trichocladium</taxon>
    </lineage>
</organism>
<evidence type="ECO:0000313" key="2">
    <source>
        <dbReference type="Proteomes" id="UP001304895"/>
    </source>
</evidence>